<name>A0A6C0HUA2_9ZZZZ</name>
<dbReference type="Gene3D" id="4.10.60.30">
    <property type="entry name" value="Nanos, RNA-binding domain"/>
    <property type="match status" value="1"/>
</dbReference>
<evidence type="ECO:0000313" key="2">
    <source>
        <dbReference type="EMBL" id="QHT83877.1"/>
    </source>
</evidence>
<dbReference type="InterPro" id="IPR024161">
    <property type="entry name" value="Znf_nanos-typ"/>
</dbReference>
<feature type="domain" description="Nanos-type" evidence="1">
    <location>
        <begin position="15"/>
        <end position="69"/>
    </location>
</feature>
<proteinExistence type="predicted"/>
<dbReference type="PROSITE" id="PS51522">
    <property type="entry name" value="ZF_NANOS"/>
    <property type="match status" value="1"/>
</dbReference>
<accession>A0A6C0HUA2</accession>
<sequence length="178" mass="20287">MSFKSTSNKRPFVKNCKFCKDAGKSYEIYTSHFVRESTDPNSKIVCPTILAMECRFCFKKGHTISKCAKYANRGTSVTNAPIKKNKNEVNTNNYKKNTFDLLSDFEDEVSEVSTQVSVVSENSSNNGKVSYADMLKKEPVVDIQYSNTQEKVISEFKSLFKCKRVITNWADDFDSDEE</sequence>
<reference evidence="2" key="1">
    <citation type="journal article" date="2020" name="Nature">
        <title>Giant virus diversity and host interactions through global metagenomics.</title>
        <authorList>
            <person name="Schulz F."/>
            <person name="Roux S."/>
            <person name="Paez-Espino D."/>
            <person name="Jungbluth S."/>
            <person name="Walsh D.A."/>
            <person name="Denef V.J."/>
            <person name="McMahon K.D."/>
            <person name="Konstantinidis K.T."/>
            <person name="Eloe-Fadrosh E.A."/>
            <person name="Kyrpides N.C."/>
            <person name="Woyke T."/>
        </authorList>
    </citation>
    <scope>NUCLEOTIDE SEQUENCE</scope>
    <source>
        <strain evidence="2">GVMAG-M-3300023184-168</strain>
    </source>
</reference>
<organism evidence="2">
    <name type="scientific">viral metagenome</name>
    <dbReference type="NCBI Taxonomy" id="1070528"/>
    <lineage>
        <taxon>unclassified sequences</taxon>
        <taxon>metagenomes</taxon>
        <taxon>organismal metagenomes</taxon>
    </lineage>
</organism>
<dbReference type="EMBL" id="MN740013">
    <property type="protein sequence ID" value="QHT83877.1"/>
    <property type="molecule type" value="Genomic_DNA"/>
</dbReference>
<evidence type="ECO:0000259" key="1">
    <source>
        <dbReference type="PROSITE" id="PS51522"/>
    </source>
</evidence>
<dbReference type="InterPro" id="IPR038129">
    <property type="entry name" value="Nanos_sf"/>
</dbReference>
<dbReference type="AlphaFoldDB" id="A0A6C0HUA2"/>
<protein>
    <recommendedName>
        <fullName evidence="1">Nanos-type domain-containing protein</fullName>
    </recommendedName>
</protein>
<dbReference type="Pfam" id="PF05741">
    <property type="entry name" value="zf-nanos"/>
    <property type="match status" value="1"/>
</dbReference>